<accession>A0ACA9KRY1</accession>
<gene>
    <name evidence="1" type="ORF">SPELUC_LOCUS2520</name>
</gene>
<dbReference type="EMBL" id="CAJVPW010001700">
    <property type="protein sequence ID" value="CAG8490090.1"/>
    <property type="molecule type" value="Genomic_DNA"/>
</dbReference>
<proteinExistence type="predicted"/>
<name>A0ACA9KRY1_9GLOM</name>
<keyword evidence="2" id="KW-1185">Reference proteome</keyword>
<dbReference type="Proteomes" id="UP000789366">
    <property type="component" value="Unassembled WGS sequence"/>
</dbReference>
<protein>
    <submittedName>
        <fullName evidence="1">4778_t:CDS:1</fullName>
    </submittedName>
</protein>
<organism evidence="1 2">
    <name type="scientific">Cetraspora pellucida</name>
    <dbReference type="NCBI Taxonomy" id="1433469"/>
    <lineage>
        <taxon>Eukaryota</taxon>
        <taxon>Fungi</taxon>
        <taxon>Fungi incertae sedis</taxon>
        <taxon>Mucoromycota</taxon>
        <taxon>Glomeromycotina</taxon>
        <taxon>Glomeromycetes</taxon>
        <taxon>Diversisporales</taxon>
        <taxon>Gigasporaceae</taxon>
        <taxon>Cetraspora</taxon>
    </lineage>
</organism>
<evidence type="ECO:0000313" key="2">
    <source>
        <dbReference type="Proteomes" id="UP000789366"/>
    </source>
</evidence>
<comment type="caution">
    <text evidence="1">The sequence shown here is derived from an EMBL/GenBank/DDBJ whole genome shotgun (WGS) entry which is preliminary data.</text>
</comment>
<evidence type="ECO:0000313" key="1">
    <source>
        <dbReference type="EMBL" id="CAG8490090.1"/>
    </source>
</evidence>
<sequence>MLQEIEKNKHAEDLKMNVLQAIHFIVKSWKEVKDFHQTTNTVFNDIANTIKTLDLFYPMQVEEFLEIPNENIIYEVPSDDEIIRELVETFGNNGPTIADIEDMKDEDNSLKISIVSANMANTSLETIHTFLLQQNDTEAYINILKKIEKFINKIKARQMQQSKIDQFLMKEN</sequence>
<reference evidence="1" key="1">
    <citation type="submission" date="2021-06" db="EMBL/GenBank/DDBJ databases">
        <authorList>
            <person name="Kallberg Y."/>
            <person name="Tangrot J."/>
            <person name="Rosling A."/>
        </authorList>
    </citation>
    <scope>NUCLEOTIDE SEQUENCE</scope>
    <source>
        <strain evidence="1">28 12/20/2015</strain>
    </source>
</reference>